<reference evidence="2 3" key="1">
    <citation type="journal article" date="2012" name="BMC Genomics">
        <title>Comparative genomics of the white-rot fungi, Phanerochaete carnosa and P. chrysosporium, to elucidate the genetic basis of the distinct wood types they colonize.</title>
        <authorList>
            <person name="Suzuki H."/>
            <person name="MacDonald J."/>
            <person name="Syed K."/>
            <person name="Salamov A."/>
            <person name="Hori C."/>
            <person name="Aerts A."/>
            <person name="Henrissat B."/>
            <person name="Wiebenga A."/>
            <person name="vanKuyk P.A."/>
            <person name="Barry K."/>
            <person name="Lindquist E."/>
            <person name="LaButti K."/>
            <person name="Lapidus A."/>
            <person name="Lucas S."/>
            <person name="Coutinho P."/>
            <person name="Gong Y."/>
            <person name="Samejima M."/>
            <person name="Mahadevan R."/>
            <person name="Abou-Zaid M."/>
            <person name="de Vries R.P."/>
            <person name="Igarashi K."/>
            <person name="Yadav J.S."/>
            <person name="Grigoriev I.V."/>
            <person name="Master E.R."/>
        </authorList>
    </citation>
    <scope>NUCLEOTIDE SEQUENCE [LARGE SCALE GENOMIC DNA]</scope>
    <source>
        <strain evidence="2 3">HHB-10118-sp</strain>
    </source>
</reference>
<protein>
    <submittedName>
        <fullName evidence="2">Uncharacterized protein</fullName>
    </submittedName>
</protein>
<feature type="transmembrane region" description="Helical" evidence="1">
    <location>
        <begin position="168"/>
        <end position="187"/>
    </location>
</feature>
<dbReference type="GeneID" id="18908028"/>
<sequence length="290" mass="31441">MSTINYARLEGIQKSELPGAIILAAIYLPLFIFNVVRSIRHPTYVLFVLSFFCIVRVTAFTLRAILAGSDTAGENVSLVIAESIIYSVGFFGLLYSAYTLVLDRERMIGRGQPQPGPIGFLLTIISNRKIIRMALTAAIALGVTAGSMMGSSQQSTLNTANSLREASVYIFLAVSACLVLVASHLAFEEVQAGSNNYDAPVGRKYRIFVLLAIAFLCLAREAFYAATENNVAKQDSARLWYPLSALTELLAVLLFAVPGLVPSRREIAEAGEQLKTTDSSSNLELHGYSA</sequence>
<accession>K5W387</accession>
<name>K5W387_PHACS</name>
<dbReference type="OrthoDB" id="5389493at2759"/>
<keyword evidence="1" id="KW-1133">Transmembrane helix</keyword>
<dbReference type="InParanoid" id="K5W387"/>
<dbReference type="Proteomes" id="UP000008370">
    <property type="component" value="Unassembled WGS sequence"/>
</dbReference>
<feature type="transmembrane region" description="Helical" evidence="1">
    <location>
        <begin position="78"/>
        <end position="101"/>
    </location>
</feature>
<dbReference type="HOGENOM" id="CLU_092145_0_0_1"/>
<feature type="transmembrane region" description="Helical" evidence="1">
    <location>
        <begin position="43"/>
        <end position="66"/>
    </location>
</feature>
<organism evidence="2 3">
    <name type="scientific">Phanerochaete carnosa (strain HHB-10118-sp)</name>
    <name type="common">White-rot fungus</name>
    <name type="synonym">Peniophora carnosa</name>
    <dbReference type="NCBI Taxonomy" id="650164"/>
    <lineage>
        <taxon>Eukaryota</taxon>
        <taxon>Fungi</taxon>
        <taxon>Dikarya</taxon>
        <taxon>Basidiomycota</taxon>
        <taxon>Agaricomycotina</taxon>
        <taxon>Agaricomycetes</taxon>
        <taxon>Polyporales</taxon>
        <taxon>Phanerochaetaceae</taxon>
        <taxon>Phanerochaete</taxon>
    </lineage>
</organism>
<keyword evidence="1" id="KW-0812">Transmembrane</keyword>
<evidence type="ECO:0000313" key="2">
    <source>
        <dbReference type="EMBL" id="EKM53605.1"/>
    </source>
</evidence>
<evidence type="ECO:0000313" key="3">
    <source>
        <dbReference type="Proteomes" id="UP000008370"/>
    </source>
</evidence>
<dbReference type="AlphaFoldDB" id="K5W387"/>
<dbReference type="KEGG" id="pco:PHACADRAFT_125442"/>
<proteinExistence type="predicted"/>
<feature type="transmembrane region" description="Helical" evidence="1">
    <location>
        <begin position="239"/>
        <end position="261"/>
    </location>
</feature>
<feature type="transmembrane region" description="Helical" evidence="1">
    <location>
        <begin position="17"/>
        <end position="36"/>
    </location>
</feature>
<feature type="transmembrane region" description="Helical" evidence="1">
    <location>
        <begin position="130"/>
        <end position="148"/>
    </location>
</feature>
<gene>
    <name evidence="2" type="ORF">PHACADRAFT_125442</name>
</gene>
<keyword evidence="3" id="KW-1185">Reference proteome</keyword>
<dbReference type="EMBL" id="JH930474">
    <property type="protein sequence ID" value="EKM53605.1"/>
    <property type="molecule type" value="Genomic_DNA"/>
</dbReference>
<feature type="transmembrane region" description="Helical" evidence="1">
    <location>
        <begin position="207"/>
        <end position="227"/>
    </location>
</feature>
<keyword evidence="1" id="KW-0472">Membrane</keyword>
<dbReference type="RefSeq" id="XP_007398291.1">
    <property type="nucleotide sequence ID" value="XM_007398229.1"/>
</dbReference>
<evidence type="ECO:0000256" key="1">
    <source>
        <dbReference type="SAM" id="Phobius"/>
    </source>
</evidence>